<dbReference type="AlphaFoldDB" id="A0A0D4CIU3"/>
<evidence type="ECO:0000313" key="2">
    <source>
        <dbReference type="Proteomes" id="UP000003645"/>
    </source>
</evidence>
<dbReference type="KEGG" id="lmu:LBLM1_00920"/>
<organism evidence="1 2">
    <name type="scientific">Limosilactobacillus mucosae LM1</name>
    <dbReference type="NCBI Taxonomy" id="1130798"/>
    <lineage>
        <taxon>Bacteria</taxon>
        <taxon>Bacillati</taxon>
        <taxon>Bacillota</taxon>
        <taxon>Bacilli</taxon>
        <taxon>Lactobacillales</taxon>
        <taxon>Lactobacillaceae</taxon>
        <taxon>Limosilactobacillus</taxon>
    </lineage>
</organism>
<keyword evidence="2" id="KW-1185">Reference proteome</keyword>
<name>A0A0D4CIU3_LIMMU</name>
<protein>
    <recommendedName>
        <fullName evidence="3">DUF771 domain-containing protein</fullName>
    </recommendedName>
</protein>
<dbReference type="EMBL" id="CP011013">
    <property type="protein sequence ID" value="AJT49806.1"/>
    <property type="molecule type" value="Genomic_DNA"/>
</dbReference>
<gene>
    <name evidence="1" type="ORF">LBLM1_00920</name>
</gene>
<dbReference type="HOGENOM" id="CLU_1935367_0_0_9"/>
<dbReference type="Proteomes" id="UP000003645">
    <property type="component" value="Chromosome"/>
</dbReference>
<proteinExistence type="predicted"/>
<dbReference type="OrthoDB" id="2306204at2"/>
<reference evidence="1 2" key="1">
    <citation type="journal article" date="2012" name="J. Bacteriol.">
        <title>Genome sequence of Lactobacillus mucosae LM1, isolated from piglet feces.</title>
        <authorList>
            <person name="Lee J.H."/>
            <person name="Valeriano V.D."/>
            <person name="Shin Y.R."/>
            <person name="Chae J.P."/>
            <person name="Kim G.B."/>
            <person name="Ham J.S."/>
            <person name="Chun J."/>
            <person name="Kang D.K."/>
        </authorList>
    </citation>
    <scope>NUCLEOTIDE SEQUENCE [LARGE SCALE GENOMIC DNA]</scope>
    <source>
        <strain evidence="1 2">LM1</strain>
    </source>
</reference>
<evidence type="ECO:0008006" key="3">
    <source>
        <dbReference type="Google" id="ProtNLM"/>
    </source>
</evidence>
<accession>A0A0D4CIU3</accession>
<dbReference type="RefSeq" id="WP_039945992.1">
    <property type="nucleotide sequence ID" value="NZ_CP011013.1"/>
</dbReference>
<sequence length="130" mass="15245">MIASQIVDQIASKVVEKLQQSRNFESPQQMTFEDSLHKLFHNKSREWVKYYVIHKYPEILTENGGWITKPAGRGVRIRIIDVARAKKWLKVNNNKIDWNAPEPVTLRRRQGVVKPIKHNNDKISERKSSL</sequence>
<evidence type="ECO:0000313" key="1">
    <source>
        <dbReference type="EMBL" id="AJT49806.1"/>
    </source>
</evidence>